<dbReference type="AlphaFoldDB" id="A0A0R0CS19"/>
<dbReference type="SUPFAM" id="SSF48452">
    <property type="entry name" value="TPR-like"/>
    <property type="match status" value="1"/>
</dbReference>
<dbReference type="Gene3D" id="1.20.58.320">
    <property type="entry name" value="TPR-like"/>
    <property type="match status" value="1"/>
</dbReference>
<accession>A0A0R0CS19</accession>
<sequence length="179" mass="20607">MSDPGEVVRFWQQAGAEKWFSRDDAFDNRFRQRFSDDHHAAARGEYESWLQSAEGALALLLLLDQFPRNCFRGSAHSYATDGLARHYAERALEAGHDQAFEPALRAFFYLPFEHSESMQDQQRSLALFTALNEGTYQRYAQLHLDIIERFGRFPHRNPALGRVSTQQELDYLAEGGFKG</sequence>
<dbReference type="Pfam" id="PF06041">
    <property type="entry name" value="DUF924"/>
    <property type="match status" value="1"/>
</dbReference>
<evidence type="ECO:0000313" key="1">
    <source>
        <dbReference type="EMBL" id="KRG67560.1"/>
    </source>
</evidence>
<organism evidence="1 2">
    <name type="scientific">Pseudoxanthomonas dokdonensis</name>
    <dbReference type="NCBI Taxonomy" id="344882"/>
    <lineage>
        <taxon>Bacteria</taxon>
        <taxon>Pseudomonadati</taxon>
        <taxon>Pseudomonadota</taxon>
        <taxon>Gammaproteobacteria</taxon>
        <taxon>Lysobacterales</taxon>
        <taxon>Lysobacteraceae</taxon>
        <taxon>Pseudoxanthomonas</taxon>
    </lineage>
</organism>
<dbReference type="OrthoDB" id="7593450at2"/>
<evidence type="ECO:0000313" key="2">
    <source>
        <dbReference type="Proteomes" id="UP000052052"/>
    </source>
</evidence>
<dbReference type="InterPro" id="IPR010323">
    <property type="entry name" value="DUF924"/>
</dbReference>
<dbReference type="STRING" id="344882.ABB29_15475"/>
<reference evidence="1 2" key="1">
    <citation type="submission" date="2015-05" db="EMBL/GenBank/DDBJ databases">
        <title>Genome sequencing and analysis of members of genus Stenotrophomonas.</title>
        <authorList>
            <person name="Patil P.P."/>
            <person name="Midha S."/>
            <person name="Patil P.B."/>
        </authorList>
    </citation>
    <scope>NUCLEOTIDE SEQUENCE [LARGE SCALE GENOMIC DNA]</scope>
    <source>
        <strain evidence="1 2">DSM 21858</strain>
    </source>
</reference>
<proteinExistence type="predicted"/>
<keyword evidence="2" id="KW-1185">Reference proteome</keyword>
<dbReference type="Gene3D" id="1.25.40.10">
    <property type="entry name" value="Tetratricopeptide repeat domain"/>
    <property type="match status" value="1"/>
</dbReference>
<protein>
    <recommendedName>
        <fullName evidence="3">SpoVR like family protein</fullName>
    </recommendedName>
</protein>
<name>A0A0R0CS19_9GAMM</name>
<dbReference type="EMBL" id="LDJL01000021">
    <property type="protein sequence ID" value="KRG67560.1"/>
    <property type="molecule type" value="Genomic_DNA"/>
</dbReference>
<dbReference type="InterPro" id="IPR011990">
    <property type="entry name" value="TPR-like_helical_dom_sf"/>
</dbReference>
<gene>
    <name evidence="1" type="ORF">ABB29_15475</name>
</gene>
<dbReference type="RefSeq" id="WP_057660686.1">
    <property type="nucleotide sequence ID" value="NZ_LDJL01000021.1"/>
</dbReference>
<dbReference type="PATRIC" id="fig|344882.3.peg.1828"/>
<evidence type="ECO:0008006" key="3">
    <source>
        <dbReference type="Google" id="ProtNLM"/>
    </source>
</evidence>
<dbReference type="Proteomes" id="UP000052052">
    <property type="component" value="Unassembled WGS sequence"/>
</dbReference>
<comment type="caution">
    <text evidence="1">The sequence shown here is derived from an EMBL/GenBank/DDBJ whole genome shotgun (WGS) entry which is preliminary data.</text>
</comment>